<evidence type="ECO:0000256" key="7">
    <source>
        <dbReference type="ARBA" id="ARBA00022795"/>
    </source>
</evidence>
<keyword evidence="6" id="KW-0963">Cytoplasm</keyword>
<evidence type="ECO:0000256" key="6">
    <source>
        <dbReference type="ARBA" id="ARBA00022490"/>
    </source>
</evidence>
<evidence type="ECO:0000256" key="4">
    <source>
        <dbReference type="ARBA" id="ARBA00016507"/>
    </source>
</evidence>
<organism evidence="11 12">
    <name type="scientific">Jeongeupia naejangsanensis</name>
    <dbReference type="NCBI Taxonomy" id="613195"/>
    <lineage>
        <taxon>Bacteria</taxon>
        <taxon>Pseudomonadati</taxon>
        <taxon>Pseudomonadota</taxon>
        <taxon>Betaproteobacteria</taxon>
        <taxon>Neisseriales</taxon>
        <taxon>Chitinibacteraceae</taxon>
        <taxon>Jeongeupia</taxon>
    </lineage>
</organism>
<dbReference type="Proteomes" id="UP000809431">
    <property type="component" value="Unassembled WGS sequence"/>
</dbReference>
<feature type="domain" description="Flagellar assembly protein FliH/Type III secretion system HrpE" evidence="10">
    <location>
        <begin position="87"/>
        <end position="207"/>
    </location>
</feature>
<dbReference type="InterPro" id="IPR018035">
    <property type="entry name" value="Flagellar_FliH/T3SS_HrpE"/>
</dbReference>
<evidence type="ECO:0000256" key="1">
    <source>
        <dbReference type="ARBA" id="ARBA00003041"/>
    </source>
</evidence>
<dbReference type="PANTHER" id="PTHR34982:SF1">
    <property type="entry name" value="FLAGELLAR ASSEMBLY PROTEIN FLIH"/>
    <property type="match status" value="1"/>
</dbReference>
<keyword evidence="5" id="KW-0813">Transport</keyword>
<evidence type="ECO:0000256" key="8">
    <source>
        <dbReference type="ARBA" id="ARBA00022927"/>
    </source>
</evidence>
<accession>A0ABS2BGI4</accession>
<evidence type="ECO:0000313" key="12">
    <source>
        <dbReference type="Proteomes" id="UP000809431"/>
    </source>
</evidence>
<dbReference type="RefSeq" id="WP_203536390.1">
    <property type="nucleotide sequence ID" value="NZ_JAESND010000001.1"/>
</dbReference>
<evidence type="ECO:0000256" key="5">
    <source>
        <dbReference type="ARBA" id="ARBA00022448"/>
    </source>
</evidence>
<keyword evidence="7" id="KW-1005">Bacterial flagellum biogenesis</keyword>
<dbReference type="PRINTS" id="PR01003">
    <property type="entry name" value="FLGFLIH"/>
</dbReference>
<reference evidence="11 12" key="1">
    <citation type="submission" date="2021-01" db="EMBL/GenBank/DDBJ databases">
        <title>Draft Genome Sequence and Polyhydroxyalkanoate Biosynthetic Potential of Jeongeupia naejangsanensis Type Strain DSM 24253.</title>
        <authorList>
            <person name="Turrini P."/>
            <person name="Artuso I."/>
            <person name="Lugli G.A."/>
            <person name="Frangipani E."/>
            <person name="Ventura M."/>
            <person name="Visca P."/>
        </authorList>
    </citation>
    <scope>NUCLEOTIDE SEQUENCE [LARGE SCALE GENOMIC DNA]</scope>
    <source>
        <strain evidence="11 12">DSM 24253</strain>
    </source>
</reference>
<name>A0ABS2BGI4_9NEIS</name>
<dbReference type="InterPro" id="IPR000563">
    <property type="entry name" value="Flag_FliH"/>
</dbReference>
<dbReference type="Pfam" id="PF02108">
    <property type="entry name" value="FliH"/>
    <property type="match status" value="1"/>
</dbReference>
<evidence type="ECO:0000259" key="10">
    <source>
        <dbReference type="Pfam" id="PF02108"/>
    </source>
</evidence>
<sequence length="225" mass="24493">MKACRPYRFPPLSQKPGALALPGDAAQVQASLAEGFQQGMDTGYREGFDSGLDNGRAEGFVQGRADGLVQGVTEAKLEMQARFDVLMQPLDTALTEVRALQADYQAALRKEVVDLVAKVARQVIRCELALQPVQLLALVDETLASMPPAPNGVEVYLNPEECQRIRELAPERAQQWSLIPDARLEPGECRVKAGGQEADAGCRQRLDAFMEQVTSQLLGVPDTSE</sequence>
<dbReference type="InterPro" id="IPR051472">
    <property type="entry name" value="T3SS_Stator/FliH"/>
</dbReference>
<evidence type="ECO:0000256" key="2">
    <source>
        <dbReference type="ARBA" id="ARBA00004496"/>
    </source>
</evidence>
<keyword evidence="9" id="KW-1006">Bacterial flagellum protein export</keyword>
<keyword evidence="11" id="KW-0966">Cell projection</keyword>
<keyword evidence="11" id="KW-0282">Flagellum</keyword>
<comment type="caution">
    <text evidence="11">The sequence shown here is derived from an EMBL/GenBank/DDBJ whole genome shotgun (WGS) entry which is preliminary data.</text>
</comment>
<dbReference type="PANTHER" id="PTHR34982">
    <property type="entry name" value="YOP PROTEINS TRANSLOCATION PROTEIN L"/>
    <property type="match status" value="1"/>
</dbReference>
<dbReference type="NCBIfam" id="NF009925">
    <property type="entry name" value="PRK13386.1"/>
    <property type="match status" value="1"/>
</dbReference>
<keyword evidence="11" id="KW-0969">Cilium</keyword>
<evidence type="ECO:0000256" key="3">
    <source>
        <dbReference type="ARBA" id="ARBA00006602"/>
    </source>
</evidence>
<proteinExistence type="inferred from homology"/>
<protein>
    <recommendedName>
        <fullName evidence="4">Flagellar assembly protein FliH</fullName>
    </recommendedName>
</protein>
<comment type="function">
    <text evidence="1">Needed for flagellar regrowth and assembly.</text>
</comment>
<dbReference type="EMBL" id="JAESND010000001">
    <property type="protein sequence ID" value="MBM3114719.1"/>
    <property type="molecule type" value="Genomic_DNA"/>
</dbReference>
<comment type="similarity">
    <text evidence="3">Belongs to the FliH family.</text>
</comment>
<evidence type="ECO:0000313" key="11">
    <source>
        <dbReference type="EMBL" id="MBM3114719.1"/>
    </source>
</evidence>
<keyword evidence="12" id="KW-1185">Reference proteome</keyword>
<evidence type="ECO:0000256" key="9">
    <source>
        <dbReference type="ARBA" id="ARBA00023225"/>
    </source>
</evidence>
<keyword evidence="8" id="KW-0653">Protein transport</keyword>
<comment type="subcellular location">
    <subcellularLocation>
        <location evidence="2">Cytoplasm</location>
    </subcellularLocation>
</comment>
<gene>
    <name evidence="11" type="ORF">JMJ54_02650</name>
</gene>